<feature type="non-terminal residue" evidence="1">
    <location>
        <position position="1"/>
    </location>
</feature>
<dbReference type="Proteomes" id="UP000263268">
    <property type="component" value="Unassembled WGS sequence"/>
</dbReference>
<organism evidence="1 2">
    <name type="scientific">Xanthomarina gelatinilytica</name>
    <dbReference type="NCBI Taxonomy" id="1137281"/>
    <lineage>
        <taxon>Bacteria</taxon>
        <taxon>Pseudomonadati</taxon>
        <taxon>Bacteroidota</taxon>
        <taxon>Flavobacteriia</taxon>
        <taxon>Flavobacteriales</taxon>
        <taxon>Flavobacteriaceae</taxon>
        <taxon>Xanthomarina</taxon>
    </lineage>
</organism>
<sequence length="79" mass="9643">SMKLLVSMIQMKYRVDDWVIYKPFADSESELLREMSSRVLILDLLKNDFFYDYKIYIEETQKIKKVREHQLFPIPDSTY</sequence>
<comment type="caution">
    <text evidence="1">The sequence shown here is derived from an EMBL/GenBank/DDBJ whole genome shotgun (WGS) entry which is preliminary data.</text>
</comment>
<evidence type="ECO:0000313" key="2">
    <source>
        <dbReference type="Proteomes" id="UP000263268"/>
    </source>
</evidence>
<accession>A0A3D6BTU6</accession>
<gene>
    <name evidence="1" type="ORF">DHV22_14290</name>
</gene>
<dbReference type="AlphaFoldDB" id="A0A3D6BTU6"/>
<protein>
    <submittedName>
        <fullName evidence="1">Uncharacterized protein</fullName>
    </submittedName>
</protein>
<reference evidence="1 2" key="1">
    <citation type="journal article" date="2018" name="Nat. Biotechnol.">
        <title>A standardized bacterial taxonomy based on genome phylogeny substantially revises the tree of life.</title>
        <authorList>
            <person name="Parks D.H."/>
            <person name="Chuvochina M."/>
            <person name="Waite D.W."/>
            <person name="Rinke C."/>
            <person name="Skarshewski A."/>
            <person name="Chaumeil P.A."/>
            <person name="Hugenholtz P."/>
        </authorList>
    </citation>
    <scope>NUCLEOTIDE SEQUENCE [LARGE SCALE GENOMIC DNA]</scope>
    <source>
        <strain evidence="1">UBA10227</strain>
    </source>
</reference>
<proteinExistence type="predicted"/>
<name>A0A3D6BTU6_9FLAO</name>
<evidence type="ECO:0000313" key="1">
    <source>
        <dbReference type="EMBL" id="HCY82670.1"/>
    </source>
</evidence>
<dbReference type="EMBL" id="DPRK01000225">
    <property type="protein sequence ID" value="HCY82670.1"/>
    <property type="molecule type" value="Genomic_DNA"/>
</dbReference>